<organism evidence="6 7">
    <name type="scientific">Steinernema carpocapsae</name>
    <name type="common">Entomopathogenic nematode</name>
    <dbReference type="NCBI Taxonomy" id="34508"/>
    <lineage>
        <taxon>Eukaryota</taxon>
        <taxon>Metazoa</taxon>
        <taxon>Ecdysozoa</taxon>
        <taxon>Nematoda</taxon>
        <taxon>Chromadorea</taxon>
        <taxon>Rhabditida</taxon>
        <taxon>Tylenchina</taxon>
        <taxon>Panagrolaimomorpha</taxon>
        <taxon>Strongyloidoidea</taxon>
        <taxon>Steinernematidae</taxon>
        <taxon>Steinernema</taxon>
    </lineage>
</organism>
<dbReference type="STRING" id="34508.A0A4U5P2L7"/>
<comment type="caution">
    <text evidence="6">The sequence shown here is derived from an EMBL/GenBank/DDBJ whole genome shotgun (WGS) entry which is preliminary data.</text>
</comment>
<keyword evidence="1" id="KW-0646">Protease inhibitor</keyword>
<evidence type="ECO:0000256" key="1">
    <source>
        <dbReference type="ARBA" id="ARBA00022690"/>
    </source>
</evidence>
<feature type="chain" id="PRO_5020833069" description="TIL domain-containing protein" evidence="4">
    <location>
        <begin position="21"/>
        <end position="182"/>
    </location>
</feature>
<dbReference type="OrthoDB" id="671595at2759"/>
<dbReference type="SUPFAM" id="SSF57567">
    <property type="entry name" value="Serine protease inhibitors"/>
    <property type="match status" value="2"/>
</dbReference>
<reference evidence="6 7" key="2">
    <citation type="journal article" date="2019" name="G3 (Bethesda)">
        <title>Hybrid Assembly of the Genome of the Entomopathogenic Nematode Steinernema carpocapsae Identifies the X-Chromosome.</title>
        <authorList>
            <person name="Serra L."/>
            <person name="Macchietto M."/>
            <person name="Macias-Munoz A."/>
            <person name="McGill C.J."/>
            <person name="Rodriguez I.M."/>
            <person name="Rodriguez B."/>
            <person name="Murad R."/>
            <person name="Mortazavi A."/>
        </authorList>
    </citation>
    <scope>NUCLEOTIDE SEQUENCE [LARGE SCALE GENOMIC DNA]</scope>
    <source>
        <strain evidence="6 7">ALL</strain>
    </source>
</reference>
<evidence type="ECO:0000256" key="2">
    <source>
        <dbReference type="ARBA" id="ARBA00022900"/>
    </source>
</evidence>
<keyword evidence="4" id="KW-0732">Signal</keyword>
<evidence type="ECO:0000256" key="3">
    <source>
        <dbReference type="ARBA" id="ARBA00023157"/>
    </source>
</evidence>
<evidence type="ECO:0000313" key="6">
    <source>
        <dbReference type="EMBL" id="TKR89851.1"/>
    </source>
</evidence>
<dbReference type="PANTHER" id="PTHR23259">
    <property type="entry name" value="RIDDLE"/>
    <property type="match status" value="1"/>
</dbReference>
<sequence length="182" mass="19749">MASTVQISLFLAISLSCALAVSTNSTQCGDNEAYKPCSRCEETCHEPNPTCTAACGPPKCQCVVGFVRNDQGMCVSIQSCGNQTCSDNETWKKCGECEPTCAELDPDCSDKLCLHGKCVCKPGTYRNSKGLCVDLRQCSAENDACASFVCLDGKVCVNYRRKCQKPPCFVEPKCINHRCLKN</sequence>
<evidence type="ECO:0000313" key="7">
    <source>
        <dbReference type="Proteomes" id="UP000298663"/>
    </source>
</evidence>
<reference evidence="6 7" key="1">
    <citation type="journal article" date="2015" name="Genome Biol.">
        <title>Comparative genomics of Steinernema reveals deeply conserved gene regulatory networks.</title>
        <authorList>
            <person name="Dillman A.R."/>
            <person name="Macchietto M."/>
            <person name="Porter C.F."/>
            <person name="Rogers A."/>
            <person name="Williams B."/>
            <person name="Antoshechkin I."/>
            <person name="Lee M.M."/>
            <person name="Goodwin Z."/>
            <person name="Lu X."/>
            <person name="Lewis E.E."/>
            <person name="Goodrich-Blair H."/>
            <person name="Stock S.P."/>
            <person name="Adams B.J."/>
            <person name="Sternberg P.W."/>
            <person name="Mortazavi A."/>
        </authorList>
    </citation>
    <scope>NUCLEOTIDE SEQUENCE [LARGE SCALE GENOMIC DNA]</scope>
    <source>
        <strain evidence="6 7">ALL</strain>
    </source>
</reference>
<name>A0A4U5P2L7_STECR</name>
<dbReference type="InterPro" id="IPR002919">
    <property type="entry name" value="TIL_dom"/>
</dbReference>
<dbReference type="InterPro" id="IPR051368">
    <property type="entry name" value="SerProtInhib-TIL_Domain"/>
</dbReference>
<keyword evidence="2" id="KW-0722">Serine protease inhibitor</keyword>
<accession>A0A4U5P2L7</accession>
<dbReference type="AlphaFoldDB" id="A0A4U5P2L7"/>
<evidence type="ECO:0000259" key="5">
    <source>
        <dbReference type="Pfam" id="PF01826"/>
    </source>
</evidence>
<dbReference type="Pfam" id="PF01826">
    <property type="entry name" value="TIL"/>
    <property type="match status" value="2"/>
</dbReference>
<feature type="domain" description="TIL" evidence="5">
    <location>
        <begin position="28"/>
        <end position="80"/>
    </location>
</feature>
<keyword evidence="3" id="KW-1015">Disulfide bond</keyword>
<gene>
    <name evidence="6" type="ORF">L596_013892</name>
</gene>
<dbReference type="GO" id="GO:0004867">
    <property type="term" value="F:serine-type endopeptidase inhibitor activity"/>
    <property type="evidence" value="ECO:0007669"/>
    <property type="project" value="UniProtKB-KW"/>
</dbReference>
<proteinExistence type="predicted"/>
<dbReference type="Proteomes" id="UP000298663">
    <property type="component" value="Unassembled WGS sequence"/>
</dbReference>
<dbReference type="PANTHER" id="PTHR23259:SF70">
    <property type="entry name" value="ACCESSORY GLAND PROTEIN ACP62F-RELATED"/>
    <property type="match status" value="1"/>
</dbReference>
<feature type="signal peptide" evidence="4">
    <location>
        <begin position="1"/>
        <end position="20"/>
    </location>
</feature>
<dbReference type="InterPro" id="IPR036084">
    <property type="entry name" value="Ser_inhib-like_sf"/>
</dbReference>
<keyword evidence="7" id="KW-1185">Reference proteome</keyword>
<evidence type="ECO:0000256" key="4">
    <source>
        <dbReference type="SAM" id="SignalP"/>
    </source>
</evidence>
<dbReference type="Gene3D" id="2.10.25.10">
    <property type="entry name" value="Laminin"/>
    <property type="match status" value="2"/>
</dbReference>
<protein>
    <recommendedName>
        <fullName evidence="5">TIL domain-containing protein</fullName>
    </recommendedName>
</protein>
<feature type="domain" description="TIL" evidence="5">
    <location>
        <begin position="85"/>
        <end position="138"/>
    </location>
</feature>
<dbReference type="EMBL" id="AZBU02000003">
    <property type="protein sequence ID" value="TKR89851.1"/>
    <property type="molecule type" value="Genomic_DNA"/>
</dbReference>
<dbReference type="CDD" id="cd19941">
    <property type="entry name" value="TIL"/>
    <property type="match status" value="2"/>
</dbReference>